<feature type="signal peptide" evidence="1">
    <location>
        <begin position="1"/>
        <end position="26"/>
    </location>
</feature>
<dbReference type="Proteomes" id="UP000286934">
    <property type="component" value="Unassembled WGS sequence"/>
</dbReference>
<comment type="caution">
    <text evidence="2">The sequence shown here is derived from an EMBL/GenBank/DDBJ whole genome shotgun (WGS) entry which is preliminary data.</text>
</comment>
<reference evidence="3" key="1">
    <citation type="journal article" date="2018" name="Front. Microbiol.">
        <title>Genome-Based Analysis Reveals the Taxonomy and Diversity of the Family Idiomarinaceae.</title>
        <authorList>
            <person name="Liu Y."/>
            <person name="Lai Q."/>
            <person name="Shao Z."/>
        </authorList>
    </citation>
    <scope>NUCLEOTIDE SEQUENCE [LARGE SCALE GENOMIC DNA]</scope>
    <source>
        <strain evidence="3">AIS</strain>
    </source>
</reference>
<dbReference type="EMBL" id="PIPP01000001">
    <property type="protein sequence ID" value="RUO38307.1"/>
    <property type="molecule type" value="Genomic_DNA"/>
</dbReference>
<keyword evidence="1" id="KW-0732">Signal</keyword>
<proteinExistence type="predicted"/>
<dbReference type="RefSeq" id="WP_126805529.1">
    <property type="nucleotide sequence ID" value="NZ_PIPP01000001.1"/>
</dbReference>
<gene>
    <name evidence="2" type="ORF">CWE13_01280</name>
</gene>
<keyword evidence="3" id="KW-1185">Reference proteome</keyword>
<dbReference type="OrthoDB" id="5574348at2"/>
<accession>A0A432WX54</accession>
<protein>
    <submittedName>
        <fullName evidence="2">Uncharacterized protein</fullName>
    </submittedName>
</protein>
<evidence type="ECO:0000256" key="1">
    <source>
        <dbReference type="SAM" id="SignalP"/>
    </source>
</evidence>
<dbReference type="AlphaFoldDB" id="A0A432WX54"/>
<feature type="chain" id="PRO_5019180577" evidence="1">
    <location>
        <begin position="27"/>
        <end position="102"/>
    </location>
</feature>
<evidence type="ECO:0000313" key="3">
    <source>
        <dbReference type="Proteomes" id="UP000286934"/>
    </source>
</evidence>
<organism evidence="2 3">
    <name type="scientific">Aliidiomarina shirensis</name>
    <dbReference type="NCBI Taxonomy" id="1048642"/>
    <lineage>
        <taxon>Bacteria</taxon>
        <taxon>Pseudomonadati</taxon>
        <taxon>Pseudomonadota</taxon>
        <taxon>Gammaproteobacteria</taxon>
        <taxon>Alteromonadales</taxon>
        <taxon>Idiomarinaceae</taxon>
        <taxon>Aliidiomarina</taxon>
    </lineage>
</organism>
<evidence type="ECO:0000313" key="2">
    <source>
        <dbReference type="EMBL" id="RUO38307.1"/>
    </source>
</evidence>
<sequence length="102" mass="11273">MLVEQTMYLFRYLIFACLFSAVSAQATVLEQQAPIDGYQDTVDYSEFWIPSAESEGDQPDVLVSSTTSPTKRITYRSVAVSTGAICAASYLHFQSRAPPAHQ</sequence>
<name>A0A432WX54_9GAMM</name>